<name>A0A6P8G8V6_CLUHA</name>
<feature type="region of interest" description="Disordered" evidence="1">
    <location>
        <begin position="128"/>
        <end position="177"/>
    </location>
</feature>
<dbReference type="AlphaFoldDB" id="A0A6P8G8V6"/>
<dbReference type="Pfam" id="PF13837">
    <property type="entry name" value="Myb_DNA-bind_4"/>
    <property type="match status" value="1"/>
</dbReference>
<dbReference type="PANTHER" id="PTHR47595">
    <property type="entry name" value="HEAT SHOCK 70 KDA PROTEIN 14"/>
    <property type="match status" value="1"/>
</dbReference>
<dbReference type="GeneID" id="116222302"/>
<dbReference type="PANTHER" id="PTHR47595:SF1">
    <property type="entry name" value="MYB_SANT-LIKE DNA-BINDING DOMAIN-CONTAINING PROTEIN"/>
    <property type="match status" value="1"/>
</dbReference>
<protein>
    <submittedName>
        <fullName evidence="4">Uncharacterized protein LOC116222302</fullName>
    </submittedName>
</protein>
<keyword evidence="3" id="KW-1185">Reference proteome</keyword>
<evidence type="ECO:0000313" key="3">
    <source>
        <dbReference type="Proteomes" id="UP000515152"/>
    </source>
</evidence>
<accession>A0A6P8G8V6</accession>
<dbReference type="OrthoDB" id="691673at2759"/>
<feature type="compositionally biased region" description="Acidic residues" evidence="1">
    <location>
        <begin position="129"/>
        <end position="140"/>
    </location>
</feature>
<feature type="domain" description="Myb/SANT-like DNA-binding" evidence="2">
    <location>
        <begin position="8"/>
        <end position="80"/>
    </location>
</feature>
<dbReference type="RefSeq" id="XP_031431610.2">
    <property type="nucleotide sequence ID" value="XM_031575750.2"/>
</dbReference>
<reference evidence="4" key="1">
    <citation type="submission" date="2025-08" db="UniProtKB">
        <authorList>
            <consortium name="RefSeq"/>
        </authorList>
    </citation>
    <scope>IDENTIFICATION</scope>
</reference>
<dbReference type="InterPro" id="IPR044822">
    <property type="entry name" value="Myb_DNA-bind_4"/>
</dbReference>
<dbReference type="Proteomes" id="UP000515152">
    <property type="component" value="Chromosome 11"/>
</dbReference>
<gene>
    <name evidence="4" type="primary">LOC116222302</name>
</gene>
<proteinExistence type="predicted"/>
<sequence length="226" mass="25438">MSEKSIQQWTTDESDMLIAIWTSSEIQDKLHKAVRKNKIYEEIRRELEIGGFKQTTDQITNKLKKIKKDYRDYKAESSRSGAGRIRTGLNIQLLDNVLGRRPANDLNGALNSATATQMLENMCGASSYEQEDVENGDGDESVASPSGNENDPEPPPPSTSAQANTGRRGKRKSQQQDLLQYMERADEKFLEHSQRLTDSFLNRMESTSNNLLGLLGRIVTAIEKEQ</sequence>
<evidence type="ECO:0000259" key="2">
    <source>
        <dbReference type="Pfam" id="PF13837"/>
    </source>
</evidence>
<dbReference type="KEGG" id="char:116222302"/>
<evidence type="ECO:0000313" key="4">
    <source>
        <dbReference type="RefSeq" id="XP_031431610.2"/>
    </source>
</evidence>
<organism evidence="3 4">
    <name type="scientific">Clupea harengus</name>
    <name type="common">Atlantic herring</name>
    <dbReference type="NCBI Taxonomy" id="7950"/>
    <lineage>
        <taxon>Eukaryota</taxon>
        <taxon>Metazoa</taxon>
        <taxon>Chordata</taxon>
        <taxon>Craniata</taxon>
        <taxon>Vertebrata</taxon>
        <taxon>Euteleostomi</taxon>
        <taxon>Actinopterygii</taxon>
        <taxon>Neopterygii</taxon>
        <taxon>Teleostei</taxon>
        <taxon>Clupei</taxon>
        <taxon>Clupeiformes</taxon>
        <taxon>Clupeoidei</taxon>
        <taxon>Clupeidae</taxon>
        <taxon>Clupea</taxon>
    </lineage>
</organism>
<evidence type="ECO:0000256" key="1">
    <source>
        <dbReference type="SAM" id="MobiDB-lite"/>
    </source>
</evidence>